<dbReference type="EMBL" id="QBUD01000002">
    <property type="protein sequence ID" value="PUB17589.1"/>
    <property type="molecule type" value="Genomic_DNA"/>
</dbReference>
<dbReference type="Proteomes" id="UP000244523">
    <property type="component" value="Unassembled WGS sequence"/>
</dbReference>
<reference evidence="2 3" key="1">
    <citation type="submission" date="2018-04" db="EMBL/GenBank/DDBJ databases">
        <title>Genomic Encyclopedia of Archaeal and Bacterial Type Strains, Phase II (KMG-II): from individual species to whole genera.</title>
        <authorList>
            <person name="Goeker M."/>
        </authorList>
    </citation>
    <scope>NUCLEOTIDE SEQUENCE [LARGE SCALE GENOMIC DNA]</scope>
    <source>
        <strain evidence="2 3">DSM 29955</strain>
    </source>
</reference>
<keyword evidence="1" id="KW-0732">Signal</keyword>
<gene>
    <name evidence="2" type="ORF">C8N45_102601</name>
</gene>
<evidence type="ECO:0000313" key="2">
    <source>
        <dbReference type="EMBL" id="PUB17589.1"/>
    </source>
</evidence>
<name>A0A2T6KN03_9RHOB</name>
<proteinExistence type="predicted"/>
<evidence type="ECO:0000256" key="1">
    <source>
        <dbReference type="SAM" id="SignalP"/>
    </source>
</evidence>
<protein>
    <submittedName>
        <fullName evidence="2">Uncharacterized protein</fullName>
    </submittedName>
</protein>
<comment type="caution">
    <text evidence="2">The sequence shown here is derived from an EMBL/GenBank/DDBJ whole genome shotgun (WGS) entry which is preliminary data.</text>
</comment>
<dbReference type="AlphaFoldDB" id="A0A2T6KN03"/>
<sequence length="85" mass="8727">MKRIAIVATILMGTAAQAQDACTPDAIQSKSGQATAAIQTIASANPSRGQELTAEIEAMMTAIQEGADIATVCVFFDKVIAEAQG</sequence>
<accession>A0A2T6KN03</accession>
<evidence type="ECO:0000313" key="3">
    <source>
        <dbReference type="Proteomes" id="UP000244523"/>
    </source>
</evidence>
<feature type="signal peptide" evidence="1">
    <location>
        <begin position="1"/>
        <end position="18"/>
    </location>
</feature>
<keyword evidence="3" id="KW-1185">Reference proteome</keyword>
<feature type="chain" id="PRO_5015667110" evidence="1">
    <location>
        <begin position="19"/>
        <end position="85"/>
    </location>
</feature>
<organism evidence="2 3">
    <name type="scientific">Yoonia sediminilitoris</name>
    <dbReference type="NCBI Taxonomy" id="1286148"/>
    <lineage>
        <taxon>Bacteria</taxon>
        <taxon>Pseudomonadati</taxon>
        <taxon>Pseudomonadota</taxon>
        <taxon>Alphaproteobacteria</taxon>
        <taxon>Rhodobacterales</taxon>
        <taxon>Paracoccaceae</taxon>
        <taxon>Yoonia</taxon>
    </lineage>
</organism>
<dbReference type="RefSeq" id="WP_133175957.1">
    <property type="nucleotide sequence ID" value="NZ_QBUD01000002.1"/>
</dbReference>